<feature type="compositionally biased region" description="Polar residues" evidence="1">
    <location>
        <begin position="152"/>
        <end position="168"/>
    </location>
</feature>
<protein>
    <submittedName>
        <fullName evidence="2">Uncharacterized protein</fullName>
    </submittedName>
</protein>
<evidence type="ECO:0000313" key="3">
    <source>
        <dbReference type="Proteomes" id="UP000272942"/>
    </source>
</evidence>
<organism evidence="2 3">
    <name type="scientific">Echinostoma caproni</name>
    <dbReference type="NCBI Taxonomy" id="27848"/>
    <lineage>
        <taxon>Eukaryota</taxon>
        <taxon>Metazoa</taxon>
        <taxon>Spiralia</taxon>
        <taxon>Lophotrochozoa</taxon>
        <taxon>Platyhelminthes</taxon>
        <taxon>Trematoda</taxon>
        <taxon>Digenea</taxon>
        <taxon>Plagiorchiida</taxon>
        <taxon>Echinostomata</taxon>
        <taxon>Echinostomatoidea</taxon>
        <taxon>Echinostomatidae</taxon>
        <taxon>Echinostoma</taxon>
    </lineage>
</organism>
<feature type="region of interest" description="Disordered" evidence="1">
    <location>
        <begin position="136"/>
        <end position="188"/>
    </location>
</feature>
<dbReference type="Proteomes" id="UP000272942">
    <property type="component" value="Unassembled WGS sequence"/>
</dbReference>
<feature type="compositionally biased region" description="Basic and acidic residues" evidence="1">
    <location>
        <begin position="345"/>
        <end position="362"/>
    </location>
</feature>
<feature type="compositionally biased region" description="Basic and acidic residues" evidence="1">
    <location>
        <begin position="169"/>
        <end position="182"/>
    </location>
</feature>
<keyword evidence="3" id="KW-1185">Reference proteome</keyword>
<sequence length="368" mass="40110">MIQIDRDIYRGTYGNLQSSLTEQPSVSSHHLPPPGAELSHVSNKISENADPLVQQPNRMQIHSTASLDVNYGDLEVYSSKTDEDQEQQATQLPLMVHTPDQVWGQNVDQTLDVPKWTYPPRDKLSVKSKDLISGASSVENQSLEPATVQRVAPSSQDDTTEASKITTRATDKAYESKTDRAQEQSQSSLPISVLTPLITEQPTSTTVLAAEDRPVNESEIISKLSPILKTTQLSFAMTGPPLYVENADDLKDRLSLPTMGKLSGEILTAPSLDTQSMITTDVPSPKHPDGKGPPLYYDETRDLMNGPTGPSLEELSSLIQSAPVCDSLRSEMILLGSYYVNSPSSEDRSLLSAHVSHEHSDGQAESTA</sequence>
<evidence type="ECO:0000313" key="2">
    <source>
        <dbReference type="EMBL" id="VDP85448.1"/>
    </source>
</evidence>
<feature type="compositionally biased region" description="Polar residues" evidence="1">
    <location>
        <begin position="19"/>
        <end position="28"/>
    </location>
</feature>
<dbReference type="AlphaFoldDB" id="A0A3P8HNR6"/>
<accession>A0A3P8HNR6</accession>
<gene>
    <name evidence="2" type="ORF">ECPE_LOCUS9480</name>
</gene>
<proteinExistence type="predicted"/>
<evidence type="ECO:0000256" key="1">
    <source>
        <dbReference type="SAM" id="MobiDB-lite"/>
    </source>
</evidence>
<name>A0A3P8HNR6_9TREM</name>
<feature type="region of interest" description="Disordered" evidence="1">
    <location>
        <begin position="344"/>
        <end position="368"/>
    </location>
</feature>
<reference evidence="2 3" key="1">
    <citation type="submission" date="2018-11" db="EMBL/GenBank/DDBJ databases">
        <authorList>
            <consortium name="Pathogen Informatics"/>
        </authorList>
    </citation>
    <scope>NUCLEOTIDE SEQUENCE [LARGE SCALE GENOMIC DNA]</scope>
    <source>
        <strain evidence="2 3">Egypt</strain>
    </source>
</reference>
<feature type="region of interest" description="Disordered" evidence="1">
    <location>
        <begin position="19"/>
        <end position="38"/>
    </location>
</feature>
<dbReference type="EMBL" id="UZAN01047485">
    <property type="protein sequence ID" value="VDP85448.1"/>
    <property type="molecule type" value="Genomic_DNA"/>
</dbReference>